<protein>
    <submittedName>
        <fullName evidence="2">Uncharacterized protein</fullName>
    </submittedName>
</protein>
<organism evidence="2 3">
    <name type="scientific">Candidatus Filomicrobium marinum</name>
    <dbReference type="NCBI Taxonomy" id="1608628"/>
    <lineage>
        <taxon>Bacteria</taxon>
        <taxon>Pseudomonadati</taxon>
        <taxon>Pseudomonadota</taxon>
        <taxon>Alphaproteobacteria</taxon>
        <taxon>Hyphomicrobiales</taxon>
        <taxon>Hyphomicrobiaceae</taxon>
        <taxon>Filomicrobium</taxon>
    </lineage>
</organism>
<gene>
    <name evidence="2" type="ORF">YBN1229_v1_0707</name>
</gene>
<dbReference type="Proteomes" id="UP000033187">
    <property type="component" value="Chromosome 1"/>
</dbReference>
<feature type="region of interest" description="Disordered" evidence="1">
    <location>
        <begin position="50"/>
        <end position="82"/>
    </location>
</feature>
<evidence type="ECO:0000256" key="1">
    <source>
        <dbReference type="SAM" id="MobiDB-lite"/>
    </source>
</evidence>
<keyword evidence="3" id="KW-1185">Reference proteome</keyword>
<proteinExistence type="predicted"/>
<sequence length="82" mass="8824">MLVTRPVAETDAKPEQFLKLDMDCVLPVVGRPGPFPDLSGETLARGALRAAPRASLGARPERQWRTAEPLRPDPALASFASS</sequence>
<reference evidence="3" key="1">
    <citation type="submission" date="2015-02" db="EMBL/GenBank/DDBJ databases">
        <authorList>
            <person name="Chooi Y.-H."/>
        </authorList>
    </citation>
    <scope>NUCLEOTIDE SEQUENCE [LARGE SCALE GENOMIC DNA]</scope>
    <source>
        <strain evidence="3">strain Y</strain>
    </source>
</reference>
<dbReference type="KEGG" id="fiy:BN1229_v1_0707"/>
<accession>A0A0D6JBA4</accession>
<dbReference type="EMBL" id="LN829119">
    <property type="protein sequence ID" value="CPR16218.1"/>
    <property type="molecule type" value="Genomic_DNA"/>
</dbReference>
<name>A0A0D6JBA4_9HYPH</name>
<evidence type="ECO:0000313" key="3">
    <source>
        <dbReference type="Proteomes" id="UP000033187"/>
    </source>
</evidence>
<feature type="compositionally biased region" description="Basic and acidic residues" evidence="1">
    <location>
        <begin position="59"/>
        <end position="71"/>
    </location>
</feature>
<dbReference type="AlphaFoldDB" id="A0A0D6JBA4"/>
<evidence type="ECO:0000313" key="2">
    <source>
        <dbReference type="EMBL" id="CPR16218.1"/>
    </source>
</evidence>